<reference evidence="5" key="2">
    <citation type="submission" date="2025-08" db="UniProtKB">
        <authorList>
            <consortium name="Ensembl"/>
        </authorList>
    </citation>
    <scope>IDENTIFICATION</scope>
</reference>
<dbReference type="InterPro" id="IPR039008">
    <property type="entry name" value="IF_rod_dom"/>
</dbReference>
<keyword evidence="1" id="KW-0403">Intermediate filament</keyword>
<protein>
    <recommendedName>
        <fullName evidence="4">IF rod domain-containing protein</fullName>
    </recommendedName>
</protein>
<sequence>MATSSNMTSFSSSSFTSSVGSCSRMSVSGGGGHRSGMYGGSGVSGVHISRASNSSSVGVQAGGSFSLTEAVCVDENKKTAMQTLNSRLASYLDKVGALEMTNTDLEMKIIQFQEEKDTPKAHNSAGFKAVINTVQEQICDSTRMNGGLYLAIDNAKLAADDFKVRYESELAMRQCVDADIAGLRRVRDELTIVGCNLEMTVEALKEDLVHFKKDHKKVGLNNGTKYQAIQTVEVEVDAAPQGDLVNVMARIRADYEGVAAKNRLELEGWFKDKSEEIQKAVAGSTEDLQSSGSEVTEVKRKEQSLEIELQAELSLKASLTGTLADTQNHYTNRLSSYQMQVTSKEGHLGQIRSDLEHQGQEYRILLDIKTRLEMEIGEYRRLLDGEASRQARFLSSVDGRVISQTEAKSCSP</sequence>
<dbReference type="FunFam" id="1.20.5.170:FF:000002">
    <property type="entry name" value="Type I keratin KA11"/>
    <property type="match status" value="1"/>
</dbReference>
<dbReference type="GO" id="GO:0005198">
    <property type="term" value="F:structural molecule activity"/>
    <property type="evidence" value="ECO:0007669"/>
    <property type="project" value="InterPro"/>
</dbReference>
<evidence type="ECO:0000256" key="1">
    <source>
        <dbReference type="ARBA" id="ARBA00022754"/>
    </source>
</evidence>
<evidence type="ECO:0000256" key="2">
    <source>
        <dbReference type="ARBA" id="ARBA00023054"/>
    </source>
</evidence>
<dbReference type="Gene3D" id="1.20.5.1160">
    <property type="entry name" value="Vasodilator-stimulated phosphoprotein"/>
    <property type="match status" value="1"/>
</dbReference>
<dbReference type="PROSITE" id="PS51842">
    <property type="entry name" value="IF_ROD_2"/>
    <property type="match status" value="1"/>
</dbReference>
<reference evidence="5 6" key="1">
    <citation type="submission" date="2020-02" db="EMBL/GenBank/DDBJ databases">
        <title>Esox lucius (northern pike) genome, fEsoLuc1, primary haplotype.</title>
        <authorList>
            <person name="Myers G."/>
            <person name="Karagic N."/>
            <person name="Meyer A."/>
            <person name="Pippel M."/>
            <person name="Reichard M."/>
            <person name="Winkler S."/>
            <person name="Tracey A."/>
            <person name="Sims Y."/>
            <person name="Howe K."/>
            <person name="Rhie A."/>
            <person name="Formenti G."/>
            <person name="Durbin R."/>
            <person name="Fedrigo O."/>
            <person name="Jarvis E.D."/>
        </authorList>
    </citation>
    <scope>NUCLEOTIDE SEQUENCE [LARGE SCALE GENOMIC DNA]</scope>
</reference>
<dbReference type="SMART" id="SM01391">
    <property type="entry name" value="Filament"/>
    <property type="match status" value="1"/>
</dbReference>
<evidence type="ECO:0000313" key="5">
    <source>
        <dbReference type="Ensembl" id="ENSELUP00000087716.1"/>
    </source>
</evidence>
<feature type="region of interest" description="Disordered" evidence="3">
    <location>
        <begin position="1"/>
        <end position="20"/>
    </location>
</feature>
<dbReference type="GeneTree" id="ENSGT00950000182969"/>
<dbReference type="Pfam" id="PF00038">
    <property type="entry name" value="Filament"/>
    <property type="match status" value="1"/>
</dbReference>
<proteinExistence type="predicted"/>
<dbReference type="PANTHER" id="PTHR23239">
    <property type="entry name" value="INTERMEDIATE FILAMENT"/>
    <property type="match status" value="1"/>
</dbReference>
<organism evidence="5 6">
    <name type="scientific">Esox lucius</name>
    <name type="common">Northern pike</name>
    <dbReference type="NCBI Taxonomy" id="8010"/>
    <lineage>
        <taxon>Eukaryota</taxon>
        <taxon>Metazoa</taxon>
        <taxon>Chordata</taxon>
        <taxon>Craniata</taxon>
        <taxon>Vertebrata</taxon>
        <taxon>Euteleostomi</taxon>
        <taxon>Actinopterygii</taxon>
        <taxon>Neopterygii</taxon>
        <taxon>Teleostei</taxon>
        <taxon>Protacanthopterygii</taxon>
        <taxon>Esociformes</taxon>
        <taxon>Esocidae</taxon>
        <taxon>Esox</taxon>
    </lineage>
</organism>
<dbReference type="SUPFAM" id="SSF64593">
    <property type="entry name" value="Intermediate filament protein, coiled coil region"/>
    <property type="match status" value="2"/>
</dbReference>
<dbReference type="Ensembl" id="ENSELUT00000110969.1">
    <property type="protein sequence ID" value="ENSELUP00000087716.1"/>
    <property type="gene ID" value="ENSELUG00000015407.3"/>
</dbReference>
<dbReference type="FunFam" id="1.20.5.500:FF:000001">
    <property type="entry name" value="Type II keratin 23"/>
    <property type="match status" value="1"/>
</dbReference>
<feature type="domain" description="IF rod" evidence="4">
    <location>
        <begin position="77"/>
        <end position="390"/>
    </location>
</feature>
<evidence type="ECO:0000313" key="6">
    <source>
        <dbReference type="Proteomes" id="UP000265140"/>
    </source>
</evidence>
<dbReference type="InterPro" id="IPR002957">
    <property type="entry name" value="Keratin_I"/>
</dbReference>
<reference evidence="5" key="3">
    <citation type="submission" date="2025-09" db="UniProtKB">
        <authorList>
            <consortium name="Ensembl"/>
        </authorList>
    </citation>
    <scope>IDENTIFICATION</scope>
</reference>
<accession>A0AAY5KG41</accession>
<keyword evidence="6" id="KW-1185">Reference proteome</keyword>
<evidence type="ECO:0000259" key="4">
    <source>
        <dbReference type="PROSITE" id="PS51842"/>
    </source>
</evidence>
<name>A0AAY5KG41_ESOLU</name>
<dbReference type="AlphaFoldDB" id="A0AAY5KG41"/>
<dbReference type="Proteomes" id="UP000265140">
    <property type="component" value="Chromosome 11"/>
</dbReference>
<dbReference type="PRINTS" id="PR01248">
    <property type="entry name" value="TYPE1KERATIN"/>
</dbReference>
<dbReference type="PANTHER" id="PTHR23239:SF367">
    <property type="entry name" value="KERATIN 15-RELATED"/>
    <property type="match status" value="1"/>
</dbReference>
<dbReference type="Gene3D" id="1.20.5.500">
    <property type="entry name" value="Single helix bin"/>
    <property type="match status" value="1"/>
</dbReference>
<dbReference type="Gene3D" id="1.20.5.170">
    <property type="match status" value="1"/>
</dbReference>
<keyword evidence="2" id="KW-0175">Coiled coil</keyword>
<evidence type="ECO:0000256" key="3">
    <source>
        <dbReference type="SAM" id="MobiDB-lite"/>
    </source>
</evidence>
<dbReference type="GO" id="GO:0005882">
    <property type="term" value="C:intermediate filament"/>
    <property type="evidence" value="ECO:0007669"/>
    <property type="project" value="UniProtKB-KW"/>
</dbReference>